<feature type="transmembrane region" description="Helical" evidence="4">
    <location>
        <begin position="101"/>
        <end position="122"/>
    </location>
</feature>
<accession>A0A023BUT7</accession>
<evidence type="ECO:0000256" key="2">
    <source>
        <dbReference type="ARBA" id="ARBA00023125"/>
    </source>
</evidence>
<keyword evidence="4" id="KW-1133">Transmembrane helix</keyword>
<feature type="transmembrane region" description="Helical" evidence="4">
    <location>
        <begin position="6"/>
        <end position="27"/>
    </location>
</feature>
<sequence length="375" mass="45255">MNFEILDFLILIGVTQGFIFAIIILCSKFFKNKANLYLGISLLLGVFINIQYWALHYNWYKEHQNFRILEDIELVLAFPVTLYFYYLTLLNPTLKLRNKQWILYTPFVISVTLNLYIGGQFYFDLYPIHNKAWIPHFYTVEYYFSILFNLVLLVVEFRLLFKNTIKYQPDIGYDLKWIRLFYTFHVLLIFFWIITNIIDYYYNNDYSIIIWLLLNILFYWIGYQGIYKFTLAKNRFEIREINKKKTNEKQKEPVKFKEGEENPYFKKFIQLLENEKLYRNQQLSRDDVAARLNISIGYLSQIINSVTQKNFSDYLNAYRVKEAKTMILDPEFNNYDMVAIGLEAGFNSKSAFYKYFKKETGHTPTTFKKMHKEQT</sequence>
<dbReference type="GO" id="GO:0043565">
    <property type="term" value="F:sequence-specific DNA binding"/>
    <property type="evidence" value="ECO:0007669"/>
    <property type="project" value="InterPro"/>
</dbReference>
<dbReference type="PANTHER" id="PTHR43280:SF29">
    <property type="entry name" value="ARAC-FAMILY TRANSCRIPTIONAL REGULATOR"/>
    <property type="match status" value="1"/>
</dbReference>
<gene>
    <name evidence="6" type="ORF">ATO12_17685</name>
</gene>
<keyword evidence="7" id="KW-1185">Reference proteome</keyword>
<reference evidence="6 7" key="1">
    <citation type="submission" date="2014-04" db="EMBL/GenBank/DDBJ databases">
        <title>Aquimarina sp. 22II-S11-z7 Genome Sequencing.</title>
        <authorList>
            <person name="Lai Q."/>
        </authorList>
    </citation>
    <scope>NUCLEOTIDE SEQUENCE [LARGE SCALE GENOMIC DNA]</scope>
    <source>
        <strain evidence="6 7">22II-S11-z7</strain>
    </source>
</reference>
<dbReference type="Gene3D" id="1.10.10.60">
    <property type="entry name" value="Homeodomain-like"/>
    <property type="match status" value="2"/>
</dbReference>
<feature type="transmembrane region" description="Helical" evidence="4">
    <location>
        <begin position="208"/>
        <end position="226"/>
    </location>
</feature>
<feature type="transmembrane region" description="Helical" evidence="4">
    <location>
        <begin position="34"/>
        <end position="54"/>
    </location>
</feature>
<keyword evidence="4" id="KW-0812">Transmembrane</keyword>
<dbReference type="SMART" id="SM00342">
    <property type="entry name" value="HTH_ARAC"/>
    <property type="match status" value="1"/>
</dbReference>
<dbReference type="AlphaFoldDB" id="A0A023BUT7"/>
<dbReference type="EMBL" id="AQRA01000005">
    <property type="protein sequence ID" value="EZH73766.1"/>
    <property type="molecule type" value="Genomic_DNA"/>
</dbReference>
<evidence type="ECO:0000256" key="4">
    <source>
        <dbReference type="SAM" id="Phobius"/>
    </source>
</evidence>
<dbReference type="InterPro" id="IPR009057">
    <property type="entry name" value="Homeodomain-like_sf"/>
</dbReference>
<comment type="caution">
    <text evidence="6">The sequence shown here is derived from an EMBL/GenBank/DDBJ whole genome shotgun (WGS) entry which is preliminary data.</text>
</comment>
<dbReference type="eggNOG" id="COG2207">
    <property type="taxonomic scope" value="Bacteria"/>
</dbReference>
<dbReference type="PANTHER" id="PTHR43280">
    <property type="entry name" value="ARAC-FAMILY TRANSCRIPTIONAL REGULATOR"/>
    <property type="match status" value="1"/>
</dbReference>
<feature type="transmembrane region" description="Helical" evidence="4">
    <location>
        <begin position="142"/>
        <end position="161"/>
    </location>
</feature>
<dbReference type="Proteomes" id="UP000023541">
    <property type="component" value="Unassembled WGS sequence"/>
</dbReference>
<dbReference type="InterPro" id="IPR018060">
    <property type="entry name" value="HTH_AraC"/>
</dbReference>
<dbReference type="PROSITE" id="PS00041">
    <property type="entry name" value="HTH_ARAC_FAMILY_1"/>
    <property type="match status" value="1"/>
</dbReference>
<evidence type="ECO:0000259" key="5">
    <source>
        <dbReference type="PROSITE" id="PS01124"/>
    </source>
</evidence>
<proteinExistence type="predicted"/>
<organism evidence="6 7">
    <name type="scientific">Aquimarina atlantica</name>
    <dbReference type="NCBI Taxonomy" id="1317122"/>
    <lineage>
        <taxon>Bacteria</taxon>
        <taxon>Pseudomonadati</taxon>
        <taxon>Bacteroidota</taxon>
        <taxon>Flavobacteriia</taxon>
        <taxon>Flavobacteriales</taxon>
        <taxon>Flavobacteriaceae</taxon>
        <taxon>Aquimarina</taxon>
    </lineage>
</organism>
<dbReference type="OrthoDB" id="9779074at2"/>
<protein>
    <recommendedName>
        <fullName evidence="5">HTH araC/xylS-type domain-containing protein</fullName>
    </recommendedName>
</protein>
<feature type="transmembrane region" description="Helical" evidence="4">
    <location>
        <begin position="182"/>
        <end position="202"/>
    </location>
</feature>
<dbReference type="Pfam" id="PF12833">
    <property type="entry name" value="HTH_18"/>
    <property type="match status" value="1"/>
</dbReference>
<evidence type="ECO:0000313" key="7">
    <source>
        <dbReference type="Proteomes" id="UP000023541"/>
    </source>
</evidence>
<keyword evidence="4" id="KW-0472">Membrane</keyword>
<evidence type="ECO:0000256" key="1">
    <source>
        <dbReference type="ARBA" id="ARBA00023015"/>
    </source>
</evidence>
<keyword evidence="1" id="KW-0805">Transcription regulation</keyword>
<feature type="transmembrane region" description="Helical" evidence="4">
    <location>
        <begin position="74"/>
        <end position="94"/>
    </location>
</feature>
<dbReference type="RefSeq" id="WP_034242546.1">
    <property type="nucleotide sequence ID" value="NZ_AQRA01000005.1"/>
</dbReference>
<dbReference type="GO" id="GO:0003700">
    <property type="term" value="F:DNA-binding transcription factor activity"/>
    <property type="evidence" value="ECO:0007669"/>
    <property type="project" value="InterPro"/>
</dbReference>
<feature type="domain" description="HTH araC/xylS-type" evidence="5">
    <location>
        <begin position="266"/>
        <end position="370"/>
    </location>
</feature>
<name>A0A023BUT7_9FLAO</name>
<keyword evidence="2" id="KW-0238">DNA-binding</keyword>
<evidence type="ECO:0000313" key="6">
    <source>
        <dbReference type="EMBL" id="EZH73766.1"/>
    </source>
</evidence>
<dbReference type="PROSITE" id="PS01124">
    <property type="entry name" value="HTH_ARAC_FAMILY_2"/>
    <property type="match status" value="1"/>
</dbReference>
<dbReference type="InterPro" id="IPR018062">
    <property type="entry name" value="HTH_AraC-typ_CS"/>
</dbReference>
<keyword evidence="3" id="KW-0804">Transcription</keyword>
<evidence type="ECO:0000256" key="3">
    <source>
        <dbReference type="ARBA" id="ARBA00023163"/>
    </source>
</evidence>
<dbReference type="SUPFAM" id="SSF46689">
    <property type="entry name" value="Homeodomain-like"/>
    <property type="match status" value="1"/>
</dbReference>
<dbReference type="STRING" id="1317122.ATO12_17685"/>